<evidence type="ECO:0000313" key="1">
    <source>
        <dbReference type="EMBL" id="GIM29845.1"/>
    </source>
</evidence>
<reference evidence="1" key="1">
    <citation type="submission" date="2021-03" db="EMBL/GenBank/DDBJ databases">
        <title>Taxonomic study of Clostridium polyendosporum from meadow-gley soil under rice.</title>
        <authorList>
            <person name="Kobayashi H."/>
            <person name="Tanizawa Y."/>
            <person name="Yagura M."/>
        </authorList>
    </citation>
    <scope>NUCLEOTIDE SEQUENCE</scope>
    <source>
        <strain evidence="1">JCM 30710</strain>
    </source>
</reference>
<keyword evidence="2" id="KW-1185">Reference proteome</keyword>
<accession>A0A919S257</accession>
<organism evidence="1 2">
    <name type="scientific">Clostridium polyendosporum</name>
    <dbReference type="NCBI Taxonomy" id="69208"/>
    <lineage>
        <taxon>Bacteria</taxon>
        <taxon>Bacillati</taxon>
        <taxon>Bacillota</taxon>
        <taxon>Clostridia</taxon>
        <taxon>Eubacteriales</taxon>
        <taxon>Clostridiaceae</taxon>
        <taxon>Clostridium</taxon>
    </lineage>
</organism>
<comment type="caution">
    <text evidence="1">The sequence shown here is derived from an EMBL/GenBank/DDBJ whole genome shotgun (WGS) entry which is preliminary data.</text>
</comment>
<gene>
    <name evidence="1" type="ORF">CPJCM30710_25110</name>
</gene>
<dbReference type="Proteomes" id="UP000679179">
    <property type="component" value="Unassembled WGS sequence"/>
</dbReference>
<name>A0A919S257_9CLOT</name>
<sequence>MNDNENAEYKRLHDSIERAGWDIGKELINDKYLLNLYEEVRQALRL</sequence>
<dbReference type="AlphaFoldDB" id="A0A919S257"/>
<dbReference type="EMBL" id="BOPZ01000023">
    <property type="protein sequence ID" value="GIM29845.1"/>
    <property type="molecule type" value="Genomic_DNA"/>
</dbReference>
<proteinExistence type="predicted"/>
<dbReference type="RefSeq" id="WP_212904531.1">
    <property type="nucleotide sequence ID" value="NZ_BOPZ01000023.1"/>
</dbReference>
<evidence type="ECO:0000313" key="2">
    <source>
        <dbReference type="Proteomes" id="UP000679179"/>
    </source>
</evidence>
<protein>
    <submittedName>
        <fullName evidence="1">Uncharacterized protein</fullName>
    </submittedName>
</protein>